<dbReference type="GO" id="GO:0002949">
    <property type="term" value="P:tRNA threonylcarbamoyladenosine modification"/>
    <property type="evidence" value="ECO:0007669"/>
    <property type="project" value="InterPro"/>
</dbReference>
<dbReference type="InterPro" id="IPR027417">
    <property type="entry name" value="P-loop_NTPase"/>
</dbReference>
<dbReference type="OrthoDB" id="9815896at2"/>
<dbReference type="Pfam" id="PF02367">
    <property type="entry name" value="TsaE"/>
    <property type="match status" value="1"/>
</dbReference>
<evidence type="ECO:0000313" key="12">
    <source>
        <dbReference type="Proteomes" id="UP000001029"/>
    </source>
</evidence>
<organism evidence="11 12">
    <name type="scientific">Elusimicrobium minutum (strain Pei191)</name>
    <dbReference type="NCBI Taxonomy" id="445932"/>
    <lineage>
        <taxon>Bacteria</taxon>
        <taxon>Pseudomonadati</taxon>
        <taxon>Elusimicrobiota</taxon>
        <taxon>Elusimicrobia</taxon>
        <taxon>Elusimicrobiales</taxon>
        <taxon>Elusimicrobiaceae</taxon>
        <taxon>Elusimicrobium</taxon>
    </lineage>
</organism>
<dbReference type="KEGG" id="emi:Emin_1157"/>
<keyword evidence="7" id="KW-0547">Nucleotide-binding</keyword>
<protein>
    <recommendedName>
        <fullName evidence="3">tRNA threonylcarbamoyladenosine biosynthesis protein TsaE</fullName>
    </recommendedName>
    <alternativeName>
        <fullName evidence="10">t(6)A37 threonylcarbamoyladenosine biosynthesis protein TsaE</fullName>
    </alternativeName>
</protein>
<comment type="subcellular location">
    <subcellularLocation>
        <location evidence="1">Cytoplasm</location>
    </subcellularLocation>
</comment>
<evidence type="ECO:0000256" key="3">
    <source>
        <dbReference type="ARBA" id="ARBA00019010"/>
    </source>
</evidence>
<keyword evidence="4" id="KW-0963">Cytoplasm</keyword>
<dbReference type="GO" id="GO:0046872">
    <property type="term" value="F:metal ion binding"/>
    <property type="evidence" value="ECO:0007669"/>
    <property type="project" value="UniProtKB-KW"/>
</dbReference>
<dbReference type="HOGENOM" id="CLU_087829_3_3_0"/>
<dbReference type="NCBIfam" id="TIGR00150">
    <property type="entry name" value="T6A_YjeE"/>
    <property type="match status" value="1"/>
</dbReference>
<evidence type="ECO:0000256" key="8">
    <source>
        <dbReference type="ARBA" id="ARBA00022840"/>
    </source>
</evidence>
<dbReference type="InterPro" id="IPR003442">
    <property type="entry name" value="T6A_TsaE"/>
</dbReference>
<dbReference type="SUPFAM" id="SSF52540">
    <property type="entry name" value="P-loop containing nucleoside triphosphate hydrolases"/>
    <property type="match status" value="1"/>
</dbReference>
<evidence type="ECO:0000256" key="4">
    <source>
        <dbReference type="ARBA" id="ARBA00022490"/>
    </source>
</evidence>
<dbReference type="AlphaFoldDB" id="B2KDW3"/>
<evidence type="ECO:0000313" key="11">
    <source>
        <dbReference type="EMBL" id="ACC98709.1"/>
    </source>
</evidence>
<gene>
    <name evidence="11" type="ordered locus">Emin_1157</name>
</gene>
<keyword evidence="6" id="KW-0479">Metal-binding</keyword>
<dbReference type="STRING" id="445932.Emin_1157"/>
<dbReference type="GO" id="GO:0005524">
    <property type="term" value="F:ATP binding"/>
    <property type="evidence" value="ECO:0007669"/>
    <property type="project" value="UniProtKB-KW"/>
</dbReference>
<dbReference type="PANTHER" id="PTHR33540">
    <property type="entry name" value="TRNA THREONYLCARBAMOYLADENOSINE BIOSYNTHESIS PROTEIN TSAE"/>
    <property type="match status" value="1"/>
</dbReference>
<accession>B2KDW3</accession>
<dbReference type="PANTHER" id="PTHR33540:SF2">
    <property type="entry name" value="TRNA THREONYLCARBAMOYLADENOSINE BIOSYNTHESIS PROTEIN TSAE"/>
    <property type="match status" value="1"/>
</dbReference>
<dbReference type="Proteomes" id="UP000001029">
    <property type="component" value="Chromosome"/>
</dbReference>
<evidence type="ECO:0000256" key="1">
    <source>
        <dbReference type="ARBA" id="ARBA00004496"/>
    </source>
</evidence>
<name>B2KDW3_ELUMP</name>
<keyword evidence="5" id="KW-0819">tRNA processing</keyword>
<dbReference type="GO" id="GO:0005737">
    <property type="term" value="C:cytoplasm"/>
    <property type="evidence" value="ECO:0007669"/>
    <property type="project" value="UniProtKB-SubCell"/>
</dbReference>
<evidence type="ECO:0000256" key="10">
    <source>
        <dbReference type="ARBA" id="ARBA00032441"/>
    </source>
</evidence>
<evidence type="ECO:0000256" key="5">
    <source>
        <dbReference type="ARBA" id="ARBA00022694"/>
    </source>
</evidence>
<keyword evidence="9" id="KW-0460">Magnesium</keyword>
<keyword evidence="8" id="KW-0067">ATP-binding</keyword>
<evidence type="ECO:0000256" key="9">
    <source>
        <dbReference type="ARBA" id="ARBA00022842"/>
    </source>
</evidence>
<evidence type="ECO:0000256" key="6">
    <source>
        <dbReference type="ARBA" id="ARBA00022723"/>
    </source>
</evidence>
<keyword evidence="12" id="KW-1185">Reference proteome</keyword>
<dbReference type="EMBL" id="CP001055">
    <property type="protein sequence ID" value="ACC98709.1"/>
    <property type="molecule type" value="Genomic_DNA"/>
</dbReference>
<dbReference type="RefSeq" id="WP_012415324.1">
    <property type="nucleotide sequence ID" value="NC_010644.1"/>
</dbReference>
<evidence type="ECO:0000256" key="7">
    <source>
        <dbReference type="ARBA" id="ARBA00022741"/>
    </source>
</evidence>
<sequence>MYKITSNNPQDTRGLAQKIALNLKGGEILFLYGPIGAGKTVFVKALAKALGLKGSPVSASFSLMKEYKGKGKKMYHADLFRLEENEMFNLGFEAMLEDENAIIVVEWPGPMEKLIKSSVIKADFILKEGDAREIIFTASGAKAENFLKTVFG</sequence>
<evidence type="ECO:0000256" key="2">
    <source>
        <dbReference type="ARBA" id="ARBA00007599"/>
    </source>
</evidence>
<proteinExistence type="inferred from homology"/>
<reference evidence="11 12" key="1">
    <citation type="journal article" date="2009" name="Appl. Environ. Microbiol.">
        <title>Genomic analysis of 'Elusimicrobium minutum,' the first cultivated representative of the phylum 'Elusimicrobia' (formerly termite group 1).</title>
        <authorList>
            <person name="Herlemann D.P.R."/>
            <person name="Geissinger O."/>
            <person name="Ikeda-Ohtsubo W."/>
            <person name="Kunin V."/>
            <person name="Sun H."/>
            <person name="Lapidus A."/>
            <person name="Hugenholtz P."/>
            <person name="Brune A."/>
        </authorList>
    </citation>
    <scope>NUCLEOTIDE SEQUENCE [LARGE SCALE GENOMIC DNA]</scope>
    <source>
        <strain evidence="11 12">Pei191</strain>
    </source>
</reference>
<dbReference type="Gene3D" id="3.40.50.300">
    <property type="entry name" value="P-loop containing nucleotide triphosphate hydrolases"/>
    <property type="match status" value="1"/>
</dbReference>
<comment type="similarity">
    <text evidence="2">Belongs to the TsaE family.</text>
</comment>